<evidence type="ECO:0000313" key="10">
    <source>
        <dbReference type="Proteomes" id="UP000005222"/>
    </source>
</evidence>
<dbReference type="Pfam" id="PF00432">
    <property type="entry name" value="Prenyltrans"/>
    <property type="match status" value="1"/>
</dbReference>
<dbReference type="InParanoid" id="G8YD88"/>
<comment type="cofactor">
    <cofactor evidence="1">
        <name>Zn(2+)</name>
        <dbReference type="ChEBI" id="CHEBI:29105"/>
    </cofactor>
</comment>
<feature type="domain" description="Prenyltransferase alpha-alpha toroid" evidence="8">
    <location>
        <begin position="6"/>
        <end position="377"/>
    </location>
</feature>
<keyword evidence="10" id="KW-1185">Reference proteome</keyword>
<keyword evidence="4" id="KW-0808">Transferase</keyword>
<comment type="similarity">
    <text evidence="2">Belongs to the protein prenyltransferase subunit beta family.</text>
</comment>
<keyword evidence="6" id="KW-0677">Repeat</keyword>
<evidence type="ECO:0000259" key="8">
    <source>
        <dbReference type="Pfam" id="PF00432"/>
    </source>
</evidence>
<evidence type="ECO:0000256" key="7">
    <source>
        <dbReference type="ARBA" id="ARBA00022833"/>
    </source>
</evidence>
<dbReference type="InterPro" id="IPR008930">
    <property type="entry name" value="Terpenoid_cyclase/PrenylTrfase"/>
</dbReference>
<evidence type="ECO:0000256" key="5">
    <source>
        <dbReference type="ARBA" id="ARBA00022723"/>
    </source>
</evidence>
<dbReference type="PANTHER" id="PTHR11774:SF4">
    <property type="entry name" value="GERANYLGERANYL TRANSFERASE TYPE-1 SUBUNIT BETA"/>
    <property type="match status" value="1"/>
</dbReference>
<evidence type="ECO:0000256" key="2">
    <source>
        <dbReference type="ARBA" id="ARBA00010497"/>
    </source>
</evidence>
<sequence length="394" mass="45070">MELEALLVDKLEQYFRRCMQSLPSRAQEEDSNRLALVYFCLHGLEAINRLTLTAEEKEKHAKHIYEHMIEDPRGEMVSFRPSQTFALPLESDRSYDLPNLSATFFALCSLLALGSDFSRILDRHKIMRFVKQCQHRQGPSCGAFSPVTGLDGEPFGGEDLRLCYIATSIRKMCKYDSMTEEERKQRDTDIDVDSCIQYVLRSMNDSGGFSSDGWTEPHSGLTFCAIASLKLLGYDFSRNQVRFESTRDWLVHRQVEYPETLYGDCDYEYWDQADEGAFNGRENKFGDTCYSWWCTASLYLLDPVYLDLVDLSKATKYLLSKTQSRLLGGFGKNGDSFPDPLHTFTAIFSLALWKTSSHQSLHFKGETQLQPIDASLVISKRSLLFLTDAVQFDS</sequence>
<dbReference type="EMBL" id="FO082050">
    <property type="protein sequence ID" value="CCE82919.1"/>
    <property type="molecule type" value="Genomic_DNA"/>
</dbReference>
<dbReference type="eggNOG" id="KOG0367">
    <property type="taxonomic scope" value="Eukaryota"/>
</dbReference>
<evidence type="ECO:0000256" key="1">
    <source>
        <dbReference type="ARBA" id="ARBA00001947"/>
    </source>
</evidence>
<name>G8YD88_PICSO</name>
<gene>
    <name evidence="9" type="primary">Piso0_002682</name>
    <name evidence="9" type="ORF">GNLVRS01_PISO0J17301g</name>
</gene>
<evidence type="ECO:0000256" key="6">
    <source>
        <dbReference type="ARBA" id="ARBA00022737"/>
    </source>
</evidence>
<proteinExistence type="inferred from homology"/>
<dbReference type="AlphaFoldDB" id="G8YD88"/>
<dbReference type="STRING" id="559304.G8YD88"/>
<keyword evidence="3" id="KW-0637">Prenyltransferase</keyword>
<dbReference type="SUPFAM" id="SSF48239">
    <property type="entry name" value="Terpenoid cyclases/Protein prenyltransferases"/>
    <property type="match status" value="1"/>
</dbReference>
<dbReference type="GO" id="GO:0005953">
    <property type="term" value="C:CAAX-protein geranylgeranyltransferase complex"/>
    <property type="evidence" value="ECO:0007669"/>
    <property type="project" value="TreeGrafter"/>
</dbReference>
<keyword evidence="5" id="KW-0479">Metal-binding</keyword>
<organism evidence="9 10">
    <name type="scientific">Pichia sorbitophila (strain ATCC MYA-4447 / BCRC 22081 / CBS 7064 / NBRC 10061 / NRRL Y-12695)</name>
    <name type="common">Hybrid yeast</name>
    <dbReference type="NCBI Taxonomy" id="559304"/>
    <lineage>
        <taxon>Eukaryota</taxon>
        <taxon>Fungi</taxon>
        <taxon>Dikarya</taxon>
        <taxon>Ascomycota</taxon>
        <taxon>Saccharomycotina</taxon>
        <taxon>Pichiomycetes</taxon>
        <taxon>Debaryomycetaceae</taxon>
        <taxon>Millerozyma</taxon>
    </lineage>
</organism>
<reference evidence="9 10" key="1">
    <citation type="journal article" date="2012" name="G3 (Bethesda)">
        <title>Pichia sorbitophila, an interspecies yeast hybrid reveals early steps of genome resolution following polyploidization.</title>
        <authorList>
            <person name="Leh Louis V."/>
            <person name="Despons L."/>
            <person name="Friedrich A."/>
            <person name="Martin T."/>
            <person name="Durrens P."/>
            <person name="Casaregola S."/>
            <person name="Neuveglise C."/>
            <person name="Fairhead C."/>
            <person name="Marck C."/>
            <person name="Cruz J.A."/>
            <person name="Straub M.L."/>
            <person name="Kugler V."/>
            <person name="Sacerdot C."/>
            <person name="Uzunov Z."/>
            <person name="Thierry A."/>
            <person name="Weiss S."/>
            <person name="Bleykasten C."/>
            <person name="De Montigny J."/>
            <person name="Jacques N."/>
            <person name="Jung P."/>
            <person name="Lemaire M."/>
            <person name="Mallet S."/>
            <person name="Morel G."/>
            <person name="Richard G.F."/>
            <person name="Sarkar A."/>
            <person name="Savel G."/>
            <person name="Schacherer J."/>
            <person name="Seret M.L."/>
            <person name="Talla E."/>
            <person name="Samson G."/>
            <person name="Jubin C."/>
            <person name="Poulain J."/>
            <person name="Vacherie B."/>
            <person name="Barbe V."/>
            <person name="Pelletier E."/>
            <person name="Sherman D.J."/>
            <person name="Westhof E."/>
            <person name="Weissenbach J."/>
            <person name="Baret P.V."/>
            <person name="Wincker P."/>
            <person name="Gaillardin C."/>
            <person name="Dujon B."/>
            <person name="Souciet J.L."/>
        </authorList>
    </citation>
    <scope>NUCLEOTIDE SEQUENCE [LARGE SCALE GENOMIC DNA]</scope>
    <source>
        <strain evidence="10">ATCC MYA-4447 / BCRC 22081 / CBS 7064 / NBRC 10061 / NRRL Y-12695</strain>
    </source>
</reference>
<evidence type="ECO:0000256" key="3">
    <source>
        <dbReference type="ARBA" id="ARBA00022602"/>
    </source>
</evidence>
<dbReference type="Gene3D" id="1.50.10.20">
    <property type="match status" value="1"/>
</dbReference>
<dbReference type="Proteomes" id="UP000005222">
    <property type="component" value="Chromosome J"/>
</dbReference>
<dbReference type="InterPro" id="IPR001330">
    <property type="entry name" value="Prenyltrans"/>
</dbReference>
<dbReference type="OrthoDB" id="24893at2759"/>
<dbReference type="GO" id="GO:0046872">
    <property type="term" value="F:metal ion binding"/>
    <property type="evidence" value="ECO:0007669"/>
    <property type="project" value="UniProtKB-KW"/>
</dbReference>
<dbReference type="FunCoup" id="G8YD88">
    <property type="interactions" value="10"/>
</dbReference>
<dbReference type="GO" id="GO:0004662">
    <property type="term" value="F:CAAX-protein geranylgeranyltransferase activity"/>
    <property type="evidence" value="ECO:0007669"/>
    <property type="project" value="TreeGrafter"/>
</dbReference>
<dbReference type="OMA" id="RWCLMRQ"/>
<evidence type="ECO:0000313" key="9">
    <source>
        <dbReference type="EMBL" id="CCE82919.1"/>
    </source>
</evidence>
<dbReference type="InterPro" id="IPR045089">
    <property type="entry name" value="PGGT1B-like"/>
</dbReference>
<dbReference type="PANTHER" id="PTHR11774">
    <property type="entry name" value="GERANYLGERANYL TRANSFERASE TYPE BETA SUBUNIT"/>
    <property type="match status" value="1"/>
</dbReference>
<protein>
    <submittedName>
        <fullName evidence="9">Piso0_002682 protein</fullName>
    </submittedName>
</protein>
<dbReference type="HOGENOM" id="CLU_028946_2_1_1"/>
<keyword evidence="7" id="KW-0862">Zinc</keyword>
<evidence type="ECO:0000256" key="4">
    <source>
        <dbReference type="ARBA" id="ARBA00022679"/>
    </source>
</evidence>
<accession>G8YD88</accession>